<reference evidence="1 2" key="1">
    <citation type="journal article" date="2024" name="Nat. Commun.">
        <title>Phylogenomics reveals the evolutionary origins of lichenization in chlorophyte algae.</title>
        <authorList>
            <person name="Puginier C."/>
            <person name="Libourel C."/>
            <person name="Otte J."/>
            <person name="Skaloud P."/>
            <person name="Haon M."/>
            <person name="Grisel S."/>
            <person name="Petersen M."/>
            <person name="Berrin J.G."/>
            <person name="Delaux P.M."/>
            <person name="Dal Grande F."/>
            <person name="Keller J."/>
        </authorList>
    </citation>
    <scope>NUCLEOTIDE SEQUENCE [LARGE SCALE GENOMIC DNA]</scope>
    <source>
        <strain evidence="1 2">SAG 2043</strain>
    </source>
</reference>
<proteinExistence type="predicted"/>
<evidence type="ECO:0000313" key="1">
    <source>
        <dbReference type="EMBL" id="KAK9824139.1"/>
    </source>
</evidence>
<organism evidence="1 2">
    <name type="scientific">[Myrmecia] bisecta</name>
    <dbReference type="NCBI Taxonomy" id="41462"/>
    <lineage>
        <taxon>Eukaryota</taxon>
        <taxon>Viridiplantae</taxon>
        <taxon>Chlorophyta</taxon>
        <taxon>core chlorophytes</taxon>
        <taxon>Trebouxiophyceae</taxon>
        <taxon>Trebouxiales</taxon>
        <taxon>Trebouxiaceae</taxon>
        <taxon>Myrmecia</taxon>
    </lineage>
</organism>
<dbReference type="Proteomes" id="UP001489004">
    <property type="component" value="Unassembled WGS sequence"/>
</dbReference>
<sequence>MGLGGNTPAFLGGKGFLSVNDITSNTGRSAAKVGGRVDLAKEIGEINFVLSLTDATIKGYEAAPWLKDAILTAEKKINSNVTLGLGYDAGAKNAFASVTGETNVSNKDVVGRATWFQKGNAVRTEGVINLDSRNSIWGTYTFNDNSNMLNSTFVNLTERNGFVIDPFTIPVSTAAAKYSYERDGYLVEPAVDFKRQAPYLSVQKNYKGNTLKAQYAFQEETALFEVGFNPARLGNDAPLKGKVEETVKGSKWAGRFHNNLGGTVPLAKVYAKSRIGPGGAGPLSVGFILDKTIEL</sequence>
<evidence type="ECO:0008006" key="3">
    <source>
        <dbReference type="Google" id="ProtNLM"/>
    </source>
</evidence>
<dbReference type="EMBL" id="JALJOR010000002">
    <property type="protein sequence ID" value="KAK9824139.1"/>
    <property type="molecule type" value="Genomic_DNA"/>
</dbReference>
<keyword evidence="2" id="KW-1185">Reference proteome</keyword>
<protein>
    <recommendedName>
        <fullName evidence="3">Porin</fullName>
    </recommendedName>
</protein>
<comment type="caution">
    <text evidence="1">The sequence shown here is derived from an EMBL/GenBank/DDBJ whole genome shotgun (WGS) entry which is preliminary data.</text>
</comment>
<evidence type="ECO:0000313" key="2">
    <source>
        <dbReference type="Proteomes" id="UP001489004"/>
    </source>
</evidence>
<accession>A0AAW1QRP0</accession>
<gene>
    <name evidence="1" type="ORF">WJX72_008067</name>
</gene>
<name>A0AAW1QRP0_9CHLO</name>
<dbReference type="AlphaFoldDB" id="A0AAW1QRP0"/>